<organism evidence="6 7">
    <name type="scientific">Candidatus Woykebacteria bacterium RBG_19FT_COMBO_43_10</name>
    <dbReference type="NCBI Taxonomy" id="1802598"/>
    <lineage>
        <taxon>Bacteria</taxon>
        <taxon>Candidatus Woykeibacteriota</taxon>
    </lineage>
</organism>
<evidence type="ECO:0000256" key="3">
    <source>
        <dbReference type="ARBA" id="ARBA00022801"/>
    </source>
</evidence>
<evidence type="ECO:0000313" key="7">
    <source>
        <dbReference type="Proteomes" id="UP000176645"/>
    </source>
</evidence>
<dbReference type="PROSITE" id="PS51935">
    <property type="entry name" value="NLPC_P60"/>
    <property type="match status" value="1"/>
</dbReference>
<dbReference type="InterPro" id="IPR051202">
    <property type="entry name" value="Peptidase_C40"/>
</dbReference>
<dbReference type="SUPFAM" id="SSF54001">
    <property type="entry name" value="Cysteine proteinases"/>
    <property type="match status" value="1"/>
</dbReference>
<name>A0A1G1WJN2_9BACT</name>
<evidence type="ECO:0000313" key="6">
    <source>
        <dbReference type="EMBL" id="OGY27437.1"/>
    </source>
</evidence>
<dbReference type="PANTHER" id="PTHR47053:SF1">
    <property type="entry name" value="MUREIN DD-ENDOPEPTIDASE MEPH-RELATED"/>
    <property type="match status" value="1"/>
</dbReference>
<dbReference type="Pfam" id="PF00877">
    <property type="entry name" value="NLPC_P60"/>
    <property type="match status" value="1"/>
</dbReference>
<keyword evidence="4" id="KW-0788">Thiol protease</keyword>
<keyword evidence="2" id="KW-0645">Protease</keyword>
<dbReference type="PANTHER" id="PTHR47053">
    <property type="entry name" value="MUREIN DD-ENDOPEPTIDASE MEPH-RELATED"/>
    <property type="match status" value="1"/>
</dbReference>
<dbReference type="Proteomes" id="UP000176645">
    <property type="component" value="Unassembled WGS sequence"/>
</dbReference>
<evidence type="ECO:0000256" key="2">
    <source>
        <dbReference type="ARBA" id="ARBA00022670"/>
    </source>
</evidence>
<dbReference type="GO" id="GO:0006508">
    <property type="term" value="P:proteolysis"/>
    <property type="evidence" value="ECO:0007669"/>
    <property type="project" value="UniProtKB-KW"/>
</dbReference>
<evidence type="ECO:0000256" key="4">
    <source>
        <dbReference type="ARBA" id="ARBA00022807"/>
    </source>
</evidence>
<feature type="domain" description="NlpC/P60" evidence="5">
    <location>
        <begin position="4"/>
        <end position="137"/>
    </location>
</feature>
<dbReference type="InterPro" id="IPR000064">
    <property type="entry name" value="NLP_P60_dom"/>
</dbReference>
<proteinExistence type="inferred from homology"/>
<gene>
    <name evidence="6" type="ORF">A2Z42_05120</name>
</gene>
<comment type="caution">
    <text evidence="6">The sequence shown here is derived from an EMBL/GenBank/DDBJ whole genome shotgun (WGS) entry which is preliminary data.</text>
</comment>
<accession>A0A1G1WJN2</accession>
<reference evidence="6 7" key="1">
    <citation type="journal article" date="2016" name="Nat. Commun.">
        <title>Thousands of microbial genomes shed light on interconnected biogeochemical processes in an aquifer system.</title>
        <authorList>
            <person name="Anantharaman K."/>
            <person name="Brown C.T."/>
            <person name="Hug L.A."/>
            <person name="Sharon I."/>
            <person name="Castelle C.J."/>
            <person name="Probst A.J."/>
            <person name="Thomas B.C."/>
            <person name="Singh A."/>
            <person name="Wilkins M.J."/>
            <person name="Karaoz U."/>
            <person name="Brodie E.L."/>
            <person name="Williams K.H."/>
            <person name="Hubbard S.S."/>
            <person name="Banfield J.F."/>
        </authorList>
    </citation>
    <scope>NUCLEOTIDE SEQUENCE [LARGE SCALE GENOMIC DNA]</scope>
</reference>
<comment type="similarity">
    <text evidence="1">Belongs to the peptidase C40 family.</text>
</comment>
<sequence length="137" mass="15783">MTKEEKIQKIIKTARRYLNTPYKKAARFYEAPEVFNCSTFTKFIFEKVGKILPKKAISQATRGRKINPKNIKLGDLVFIRGRAGYYNSDFPDGVGHVAIFVGNNKVISAKGSFHRVVEENVKKYLDEDQLRTIRRVL</sequence>
<evidence type="ECO:0000256" key="1">
    <source>
        <dbReference type="ARBA" id="ARBA00007074"/>
    </source>
</evidence>
<protein>
    <recommendedName>
        <fullName evidence="5">NlpC/P60 domain-containing protein</fullName>
    </recommendedName>
</protein>
<dbReference type="Gene3D" id="3.90.1720.10">
    <property type="entry name" value="endopeptidase domain like (from Nostoc punctiforme)"/>
    <property type="match status" value="1"/>
</dbReference>
<dbReference type="GO" id="GO:0008234">
    <property type="term" value="F:cysteine-type peptidase activity"/>
    <property type="evidence" value="ECO:0007669"/>
    <property type="project" value="UniProtKB-KW"/>
</dbReference>
<evidence type="ECO:0000259" key="5">
    <source>
        <dbReference type="PROSITE" id="PS51935"/>
    </source>
</evidence>
<keyword evidence="3" id="KW-0378">Hydrolase</keyword>
<dbReference type="InterPro" id="IPR038765">
    <property type="entry name" value="Papain-like_cys_pep_sf"/>
</dbReference>
<dbReference type="EMBL" id="MHCU01000036">
    <property type="protein sequence ID" value="OGY27437.1"/>
    <property type="molecule type" value="Genomic_DNA"/>
</dbReference>
<dbReference type="AlphaFoldDB" id="A0A1G1WJN2"/>